<dbReference type="Proteomes" id="UP001056291">
    <property type="component" value="Chromosome"/>
</dbReference>
<name>A0ABY4W536_9PROT</name>
<evidence type="ECO:0000313" key="4">
    <source>
        <dbReference type="Proteomes" id="UP001056291"/>
    </source>
</evidence>
<feature type="domain" description="HD-GYP" evidence="2">
    <location>
        <begin position="487"/>
        <end position="681"/>
    </location>
</feature>
<dbReference type="InterPro" id="IPR035965">
    <property type="entry name" value="PAS-like_dom_sf"/>
</dbReference>
<dbReference type="InterPro" id="IPR052020">
    <property type="entry name" value="Cyclic_di-GMP/3'3'-cGAMP_PDE"/>
</dbReference>
<keyword evidence="4" id="KW-1185">Reference proteome</keyword>
<dbReference type="Pfam" id="PF08448">
    <property type="entry name" value="PAS_4"/>
    <property type="match status" value="1"/>
</dbReference>
<feature type="transmembrane region" description="Helical" evidence="1">
    <location>
        <begin position="317"/>
        <end position="343"/>
    </location>
</feature>
<dbReference type="PROSITE" id="PS51832">
    <property type="entry name" value="HD_GYP"/>
    <property type="match status" value="1"/>
</dbReference>
<dbReference type="EMBL" id="CP098747">
    <property type="protein sequence ID" value="USG62316.1"/>
    <property type="molecule type" value="Genomic_DNA"/>
</dbReference>
<dbReference type="PANTHER" id="PTHR45228">
    <property type="entry name" value="CYCLIC DI-GMP PHOSPHODIESTERASE TM_0186-RELATED"/>
    <property type="match status" value="1"/>
</dbReference>
<keyword evidence="1" id="KW-0472">Membrane</keyword>
<dbReference type="SUPFAM" id="SSF55785">
    <property type="entry name" value="PYP-like sensor domain (PAS domain)"/>
    <property type="match status" value="1"/>
</dbReference>
<dbReference type="Pfam" id="PF13487">
    <property type="entry name" value="HD_5"/>
    <property type="match status" value="1"/>
</dbReference>
<proteinExistence type="predicted"/>
<protein>
    <submittedName>
        <fullName evidence="3">PAS domain-containing protein</fullName>
    </submittedName>
</protein>
<evidence type="ECO:0000259" key="2">
    <source>
        <dbReference type="PROSITE" id="PS51832"/>
    </source>
</evidence>
<dbReference type="CDD" id="cd00077">
    <property type="entry name" value="HDc"/>
    <property type="match status" value="1"/>
</dbReference>
<dbReference type="RefSeq" id="WP_251935990.1">
    <property type="nucleotide sequence ID" value="NZ_CP098747.1"/>
</dbReference>
<gene>
    <name evidence="3" type="ORF">NBZ79_04900</name>
</gene>
<dbReference type="Gene3D" id="1.10.3210.10">
    <property type="entry name" value="Hypothetical protein af1432"/>
    <property type="match status" value="1"/>
</dbReference>
<feature type="transmembrane region" description="Helical" evidence="1">
    <location>
        <begin position="32"/>
        <end position="52"/>
    </location>
</feature>
<dbReference type="SUPFAM" id="SSF109604">
    <property type="entry name" value="HD-domain/PDEase-like"/>
    <property type="match status" value="1"/>
</dbReference>
<dbReference type="InterPro" id="IPR003607">
    <property type="entry name" value="HD/PDEase_dom"/>
</dbReference>
<reference evidence="3" key="1">
    <citation type="submission" date="2022-06" db="EMBL/GenBank/DDBJ databases">
        <title>Sneathiella actinostolidae sp. nov., isolated from a sea anemonein the Western Pacific Ocean.</title>
        <authorList>
            <person name="Wei M.J."/>
        </authorList>
    </citation>
    <scope>NUCLEOTIDE SEQUENCE</scope>
    <source>
        <strain evidence="3">PHK-P5</strain>
    </source>
</reference>
<keyword evidence="1" id="KW-0812">Transmembrane</keyword>
<dbReference type="Gene3D" id="3.30.450.20">
    <property type="entry name" value="PAS domain"/>
    <property type="match status" value="1"/>
</dbReference>
<dbReference type="InterPro" id="IPR037522">
    <property type="entry name" value="HD_GYP_dom"/>
</dbReference>
<keyword evidence="1" id="KW-1133">Transmembrane helix</keyword>
<dbReference type="PANTHER" id="PTHR45228:SF1">
    <property type="entry name" value="CYCLIC DI-GMP PHOSPHODIESTERASE TM_0186"/>
    <property type="match status" value="1"/>
</dbReference>
<dbReference type="InterPro" id="IPR013656">
    <property type="entry name" value="PAS_4"/>
</dbReference>
<accession>A0ABY4W536</accession>
<sequence length="685" mass="76069">MTDTVTKLELNSFLPSEAPESGQHMNSNPWKIGGILLAVLLILSYFAADYAIEIRKKELISELQNRMEITTAGEAKVIETWLNVASEQAGRIVNNELFQLFATEINLTKGQDLPAPLKSQLPYMQGAITSFVQQNSLLGAYMIGQDGRAYLASGGAPSLIDTQRKIAVQQYAKNDVTITPFRSTDHGLVFDLLIPIKAAQSNDLATEANIVGVLLLTITASEQLVGSLDPSPFSLEPVKVRLFQFEEGEYIELFPSKAPFVSPEADQNLSSEMVPFKSWAAKNGDTIYSASHAVNGTSLFVVEQVAGKDALSSLKTYSLFIIGLALSFIIVIISLCLALWLILRNQSATALATQYKDFATQINVQRRLLGSINNTIDEHISLSDPEGQYIYANPSFARLVDTPIRAIPGKTDRLLFGEKVAREMAEYDRKAIATEQTINAFIDIETMQGVRTIRIAKSRFLNDDGNFIGIVTVGSDVTEYVEFQRRKEEMDKKAITVLVRMLEANDPYLADHSNRMGHLAEHIAEQLDLPVETRRIIETSAHLSQIGKISIPRSIREKERRLNAQEQNIMQEHVLVAEKLLQEAEIETPILEAVTQLYERLDGSGYPNGLADDEIGISARILGMADILVARISPRGYRETIGIDEALRVFRNNPEKYDQRIVAAMTDFFESKAGAEFRAMMSVQS</sequence>
<evidence type="ECO:0000256" key="1">
    <source>
        <dbReference type="SAM" id="Phobius"/>
    </source>
</evidence>
<evidence type="ECO:0000313" key="3">
    <source>
        <dbReference type="EMBL" id="USG62316.1"/>
    </source>
</evidence>
<organism evidence="3 4">
    <name type="scientific">Sneathiella marina</name>
    <dbReference type="NCBI Taxonomy" id="2950108"/>
    <lineage>
        <taxon>Bacteria</taxon>
        <taxon>Pseudomonadati</taxon>
        <taxon>Pseudomonadota</taxon>
        <taxon>Alphaproteobacteria</taxon>
        <taxon>Sneathiellales</taxon>
        <taxon>Sneathiellaceae</taxon>
        <taxon>Sneathiella</taxon>
    </lineage>
</organism>